<keyword evidence="3" id="KW-1003">Cell membrane</keyword>
<feature type="transmembrane region" description="Helical" evidence="8">
    <location>
        <begin position="162"/>
        <end position="184"/>
    </location>
</feature>
<feature type="transmembrane region" description="Helical" evidence="8">
    <location>
        <begin position="6"/>
        <end position="24"/>
    </location>
</feature>
<feature type="transmembrane region" description="Helical" evidence="8">
    <location>
        <begin position="132"/>
        <end position="150"/>
    </location>
</feature>
<dbReference type="InterPro" id="IPR050586">
    <property type="entry name" value="CPA3_Na-H_Antiporter_D"/>
</dbReference>
<reference evidence="10" key="1">
    <citation type="journal article" date="2018" name="Nat. Biotechnol.">
        <title>A standardized bacterial taxonomy based on genome phylogeny substantially revises the tree of life.</title>
        <authorList>
            <person name="Parks D.H."/>
            <person name="Chuvochina M."/>
            <person name="Waite D.W."/>
            <person name="Rinke C."/>
            <person name="Skarshewski A."/>
            <person name="Chaumeil P.A."/>
            <person name="Hugenholtz P."/>
        </authorList>
    </citation>
    <scope>NUCLEOTIDE SEQUENCE [LARGE SCALE GENOMIC DNA]</scope>
    <source>
        <strain evidence="10">UBA11284</strain>
    </source>
</reference>
<feature type="transmembrane region" description="Helical" evidence="8">
    <location>
        <begin position="459"/>
        <end position="479"/>
    </location>
</feature>
<evidence type="ECO:0000256" key="3">
    <source>
        <dbReference type="ARBA" id="ARBA00022475"/>
    </source>
</evidence>
<dbReference type="PANTHER" id="PTHR42703">
    <property type="entry name" value="NADH DEHYDROGENASE"/>
    <property type="match status" value="1"/>
</dbReference>
<feature type="transmembrane region" description="Helical" evidence="8">
    <location>
        <begin position="308"/>
        <end position="331"/>
    </location>
</feature>
<feature type="transmembrane region" description="Helical" evidence="8">
    <location>
        <begin position="276"/>
        <end position="296"/>
    </location>
</feature>
<feature type="transmembrane region" description="Helical" evidence="8">
    <location>
        <begin position="368"/>
        <end position="390"/>
    </location>
</feature>
<dbReference type="GO" id="GO:0005886">
    <property type="term" value="C:plasma membrane"/>
    <property type="evidence" value="ECO:0007669"/>
    <property type="project" value="UniProtKB-SubCell"/>
</dbReference>
<dbReference type="EMBL" id="DOTR01000068">
    <property type="protein sequence ID" value="HCA02964.1"/>
    <property type="molecule type" value="Genomic_DNA"/>
</dbReference>
<feature type="transmembrane region" description="Helical" evidence="8">
    <location>
        <begin position="241"/>
        <end position="264"/>
    </location>
</feature>
<feature type="transmembrane region" description="Helical" evidence="8">
    <location>
        <begin position="402"/>
        <end position="423"/>
    </location>
</feature>
<accession>A0A3D0KHL7</accession>
<gene>
    <name evidence="10" type="ORF">DEO68_12500</name>
</gene>
<keyword evidence="6 8" id="KW-0472">Membrane</keyword>
<dbReference type="GO" id="GO:0042773">
    <property type="term" value="P:ATP synthesis coupled electron transport"/>
    <property type="evidence" value="ECO:0007669"/>
    <property type="project" value="InterPro"/>
</dbReference>
<proteinExistence type="inferred from homology"/>
<dbReference type="PANTHER" id="PTHR42703:SF1">
    <property type="entry name" value="NA(+)_H(+) ANTIPORTER SUBUNIT D1"/>
    <property type="match status" value="1"/>
</dbReference>
<name>A0A3D0KHL7_9GAMM</name>
<dbReference type="Pfam" id="PF00361">
    <property type="entry name" value="Proton_antipo_M"/>
    <property type="match status" value="1"/>
</dbReference>
<evidence type="ECO:0000259" key="9">
    <source>
        <dbReference type="Pfam" id="PF00361"/>
    </source>
</evidence>
<keyword evidence="4 7" id="KW-0812">Transmembrane</keyword>
<evidence type="ECO:0000256" key="5">
    <source>
        <dbReference type="ARBA" id="ARBA00022989"/>
    </source>
</evidence>
<evidence type="ECO:0000256" key="6">
    <source>
        <dbReference type="ARBA" id="ARBA00023136"/>
    </source>
</evidence>
<keyword evidence="5 8" id="KW-1133">Transmembrane helix</keyword>
<organism evidence="10">
    <name type="scientific">Halomonas campaniensis</name>
    <dbReference type="NCBI Taxonomy" id="213554"/>
    <lineage>
        <taxon>Bacteria</taxon>
        <taxon>Pseudomonadati</taxon>
        <taxon>Pseudomonadota</taxon>
        <taxon>Gammaproteobacteria</taxon>
        <taxon>Oceanospirillales</taxon>
        <taxon>Halomonadaceae</taxon>
        <taxon>Halomonas</taxon>
    </lineage>
</organism>
<evidence type="ECO:0000256" key="8">
    <source>
        <dbReference type="SAM" id="Phobius"/>
    </source>
</evidence>
<dbReference type="GO" id="GO:0008137">
    <property type="term" value="F:NADH dehydrogenase (ubiquinone) activity"/>
    <property type="evidence" value="ECO:0007669"/>
    <property type="project" value="InterPro"/>
</dbReference>
<dbReference type="InterPro" id="IPR001750">
    <property type="entry name" value="ND/Mrp_TM"/>
</dbReference>
<evidence type="ECO:0000313" key="10">
    <source>
        <dbReference type="EMBL" id="HCA02964.1"/>
    </source>
</evidence>
<sequence>MRPEVALPVLLPLLSGALSLLFWRSRPVQRFIAVAGNVALLLVSIWLFVAVLADGYITMQMGSWPAPFGITLIADMLSAVMILMTGIIGLAMGVYSLATTGRGHEKFGYYPLMHLLLAGVAGAFLTGDIFNLYVWFEVMLVASFALLILGGERAQMEGAIKYVTLNLLASVIFLTAVGLLYGTVGTLNMADIALRMDEAEHSGMVEVLAVMFMVAFGIKAAAFPLFFWLPASYHTPPVAVSALFAGLLTKVGVYSLFRVFTLIFDQTMGYLQDIMLWGAVLTMVTGVLGAAAQYEFRRILSFHIVSQIGYMILGLALYTPLAIAGGVFAIVHNIVVKTNLFLISGITHRLQGTYQLKKMGGLYRERPWLAVAFFISAFSLAGIPPLSGFFAKFVLVRAGLEAEAYVATGFALAVGLMTLYSMVKIWNDVFWKALPEENKVPASQTSVGDDGRLLKPSLWMMYTPVAVLAMMSLLIGVFAEAIMQVMMLIGDQLMSPSGYIEAVLGVSASAEDALLDRGELQAEQIGDRAEDAP</sequence>
<dbReference type="NCBIfam" id="NF009306">
    <property type="entry name" value="PRK12663.1"/>
    <property type="match status" value="1"/>
</dbReference>
<feature type="domain" description="NADH:quinone oxidoreductase/Mrp antiporter transmembrane" evidence="9">
    <location>
        <begin position="128"/>
        <end position="413"/>
    </location>
</feature>
<dbReference type="InterPro" id="IPR003918">
    <property type="entry name" value="NADH_UbQ_OxRdtase"/>
</dbReference>
<protein>
    <submittedName>
        <fullName evidence="10">Na+/H+ antiporter subunit D</fullName>
    </submittedName>
</protein>
<feature type="transmembrane region" description="Helical" evidence="8">
    <location>
        <begin position="107"/>
        <end position="126"/>
    </location>
</feature>
<evidence type="ECO:0000256" key="4">
    <source>
        <dbReference type="ARBA" id="ARBA00022692"/>
    </source>
</evidence>
<evidence type="ECO:0000256" key="7">
    <source>
        <dbReference type="RuleBase" id="RU000320"/>
    </source>
</evidence>
<evidence type="ECO:0000256" key="1">
    <source>
        <dbReference type="ARBA" id="ARBA00004651"/>
    </source>
</evidence>
<dbReference type="AlphaFoldDB" id="A0A3D0KHL7"/>
<feature type="transmembrane region" description="Helical" evidence="8">
    <location>
        <begin position="31"/>
        <end position="53"/>
    </location>
</feature>
<comment type="caution">
    <text evidence="10">The sequence shown here is derived from an EMBL/GenBank/DDBJ whole genome shotgun (WGS) entry which is preliminary data.</text>
</comment>
<evidence type="ECO:0000256" key="2">
    <source>
        <dbReference type="ARBA" id="ARBA00005346"/>
    </source>
</evidence>
<dbReference type="PRINTS" id="PR01437">
    <property type="entry name" value="NUOXDRDTASE4"/>
</dbReference>
<feature type="transmembrane region" description="Helical" evidence="8">
    <location>
        <begin position="204"/>
        <end position="229"/>
    </location>
</feature>
<comment type="subcellular location">
    <subcellularLocation>
        <location evidence="1">Cell membrane</location>
        <topology evidence="1">Multi-pass membrane protein</topology>
    </subcellularLocation>
    <subcellularLocation>
        <location evidence="7">Membrane</location>
        <topology evidence="7">Multi-pass membrane protein</topology>
    </subcellularLocation>
</comment>
<feature type="transmembrane region" description="Helical" evidence="8">
    <location>
        <begin position="73"/>
        <end position="95"/>
    </location>
</feature>
<comment type="similarity">
    <text evidence="2">Belongs to the CPA3 antiporters (TC 2.A.63) subunit D family.</text>
</comment>